<feature type="non-terminal residue" evidence="1">
    <location>
        <position position="1"/>
    </location>
</feature>
<reference evidence="1" key="1">
    <citation type="submission" date="2016-05" db="EMBL/GenBank/DDBJ databases">
        <authorList>
            <person name="Lavstsen T."/>
            <person name="Jespersen J.S."/>
        </authorList>
    </citation>
    <scope>NUCLEOTIDE SEQUENCE</scope>
    <source>
        <tissue evidence="1">Brain</tissue>
    </source>
</reference>
<name>A0A1A8HA98_9TELE</name>
<accession>A0A1A8HA98</accession>
<sequence>RPTAAWSSGRISWLNTRRRPIASEIRWPSWRPSWGVLLLVSLVKRS</sequence>
<reference evidence="1" key="2">
    <citation type="submission" date="2016-06" db="EMBL/GenBank/DDBJ databases">
        <title>The genome of a short-lived fish provides insights into sex chromosome evolution and the genetic control of aging.</title>
        <authorList>
            <person name="Reichwald K."/>
            <person name="Felder M."/>
            <person name="Petzold A."/>
            <person name="Koch P."/>
            <person name="Groth M."/>
            <person name="Platzer M."/>
        </authorList>
    </citation>
    <scope>NUCLEOTIDE SEQUENCE</scope>
    <source>
        <tissue evidence="1">Brain</tissue>
    </source>
</reference>
<dbReference type="EMBL" id="HAEC01012080">
    <property type="protein sequence ID" value="SBQ80297.1"/>
    <property type="molecule type" value="Transcribed_RNA"/>
</dbReference>
<evidence type="ECO:0000313" key="1">
    <source>
        <dbReference type="EMBL" id="SBQ80297.1"/>
    </source>
</evidence>
<proteinExistence type="predicted"/>
<gene>
    <name evidence="1" type="primary">HOMER3</name>
</gene>
<organism evidence="1">
    <name type="scientific">Nothobranchius korthausae</name>
    <dbReference type="NCBI Taxonomy" id="1143690"/>
    <lineage>
        <taxon>Eukaryota</taxon>
        <taxon>Metazoa</taxon>
        <taxon>Chordata</taxon>
        <taxon>Craniata</taxon>
        <taxon>Vertebrata</taxon>
        <taxon>Euteleostomi</taxon>
        <taxon>Actinopterygii</taxon>
        <taxon>Neopterygii</taxon>
        <taxon>Teleostei</taxon>
        <taxon>Neoteleostei</taxon>
        <taxon>Acanthomorphata</taxon>
        <taxon>Ovalentaria</taxon>
        <taxon>Atherinomorphae</taxon>
        <taxon>Cyprinodontiformes</taxon>
        <taxon>Nothobranchiidae</taxon>
        <taxon>Nothobranchius</taxon>
    </lineage>
</organism>
<protein>
    <submittedName>
        <fullName evidence="1">Homer homolog 3</fullName>
    </submittedName>
</protein>
<dbReference type="AlphaFoldDB" id="A0A1A8HA98"/>